<gene>
    <name evidence="1" type="ORF">BACPEC_00455</name>
</gene>
<keyword evidence="2" id="KW-1185">Reference proteome</keyword>
<comment type="caution">
    <text evidence="1">The sequence shown here is derived from an EMBL/GenBank/DDBJ whole genome shotgun (WGS) entry which is preliminary data.</text>
</comment>
<evidence type="ECO:0000313" key="1">
    <source>
        <dbReference type="EMBL" id="EEC58325.1"/>
    </source>
</evidence>
<dbReference type="AlphaFoldDB" id="B7AP51"/>
<dbReference type="STRING" id="483218.BACPEC_00455"/>
<protein>
    <submittedName>
        <fullName evidence="1">Uncharacterized protein</fullName>
    </submittedName>
</protein>
<accession>B7AP51</accession>
<name>B7AP51_9FIRM</name>
<dbReference type="HOGENOM" id="CLU_3229784_0_0_9"/>
<organism evidence="1 2">
    <name type="scientific">[Bacteroides] pectinophilus ATCC 43243</name>
    <dbReference type="NCBI Taxonomy" id="483218"/>
    <lineage>
        <taxon>Bacteria</taxon>
        <taxon>Bacillati</taxon>
        <taxon>Bacillota</taxon>
        <taxon>Clostridia</taxon>
        <taxon>Eubacteriales</taxon>
    </lineage>
</organism>
<reference evidence="1 2" key="2">
    <citation type="submission" date="2008-11" db="EMBL/GenBank/DDBJ databases">
        <authorList>
            <person name="Fulton L."/>
            <person name="Clifton S."/>
            <person name="Fulton B."/>
            <person name="Xu J."/>
            <person name="Minx P."/>
            <person name="Pepin K.H."/>
            <person name="Johnson M."/>
            <person name="Bhonagiri V."/>
            <person name="Nash W.E."/>
            <person name="Mardis E.R."/>
            <person name="Wilson R.K."/>
        </authorList>
    </citation>
    <scope>NUCLEOTIDE SEQUENCE [LARGE SCALE GENOMIC DNA]</scope>
    <source>
        <strain evidence="1 2">ATCC 43243</strain>
    </source>
</reference>
<sequence length="43" mass="5015">MTIRKIWLIDIAKNCCPTGLPALDSSFLYFDCYYKQYTSTSRS</sequence>
<dbReference type="Proteomes" id="UP000003136">
    <property type="component" value="Unassembled WGS sequence"/>
</dbReference>
<proteinExistence type="predicted"/>
<dbReference type="EMBL" id="ABVQ01000034">
    <property type="protein sequence ID" value="EEC58325.1"/>
    <property type="molecule type" value="Genomic_DNA"/>
</dbReference>
<reference evidence="1 2" key="1">
    <citation type="submission" date="2008-11" db="EMBL/GenBank/DDBJ databases">
        <title>Draft genome sequence of Bacteroides pectinophilus (ATCC 43243).</title>
        <authorList>
            <person name="Sudarsanam P."/>
            <person name="Ley R."/>
            <person name="Guruge J."/>
            <person name="Turnbaugh P.J."/>
            <person name="Mahowald M."/>
            <person name="Liep D."/>
            <person name="Gordon J."/>
        </authorList>
    </citation>
    <scope>NUCLEOTIDE SEQUENCE [LARGE SCALE GENOMIC DNA]</scope>
    <source>
        <strain evidence="1 2">ATCC 43243</strain>
    </source>
</reference>
<evidence type="ECO:0000313" key="2">
    <source>
        <dbReference type="Proteomes" id="UP000003136"/>
    </source>
</evidence>